<proteinExistence type="predicted"/>
<dbReference type="EMBL" id="OX465086">
    <property type="protein sequence ID" value="CAI9262448.1"/>
    <property type="molecule type" value="Genomic_DNA"/>
</dbReference>
<evidence type="ECO:0000313" key="1">
    <source>
        <dbReference type="EMBL" id="CAI9262448.1"/>
    </source>
</evidence>
<name>A0AA35V5I8_LACSI</name>
<reference evidence="1" key="1">
    <citation type="submission" date="2023-04" db="EMBL/GenBank/DDBJ databases">
        <authorList>
            <person name="Vijverberg K."/>
            <person name="Xiong W."/>
            <person name="Schranz E."/>
        </authorList>
    </citation>
    <scope>NUCLEOTIDE SEQUENCE</scope>
</reference>
<accession>A0AA35V5I8</accession>
<organism evidence="1 2">
    <name type="scientific">Lactuca saligna</name>
    <name type="common">Willowleaf lettuce</name>
    <dbReference type="NCBI Taxonomy" id="75948"/>
    <lineage>
        <taxon>Eukaryota</taxon>
        <taxon>Viridiplantae</taxon>
        <taxon>Streptophyta</taxon>
        <taxon>Embryophyta</taxon>
        <taxon>Tracheophyta</taxon>
        <taxon>Spermatophyta</taxon>
        <taxon>Magnoliopsida</taxon>
        <taxon>eudicotyledons</taxon>
        <taxon>Gunneridae</taxon>
        <taxon>Pentapetalae</taxon>
        <taxon>asterids</taxon>
        <taxon>campanulids</taxon>
        <taxon>Asterales</taxon>
        <taxon>Asteraceae</taxon>
        <taxon>Cichorioideae</taxon>
        <taxon>Cichorieae</taxon>
        <taxon>Lactucinae</taxon>
        <taxon>Lactuca</taxon>
    </lineage>
</organism>
<gene>
    <name evidence="1" type="ORF">LSALG_LOCUS3189</name>
</gene>
<keyword evidence="2" id="KW-1185">Reference proteome</keyword>
<sequence length="214" mass="24103">MDSKESKLKDEENDCGYFRWIDPPLLNKWYIEKIYEMGVVANDGVVVLFHNHVNEVEILLNGPNALEPANQTAVPVNTHVHANVLGFWKWMMESPIRVTGRVSGCIYTSSCQNTVPAIARGKPAIACIIQKDVTDFFLMKYVAISMQFDQPVIARAQPAIASISFSQLMIFLARQILVSNLRSQREPAIGRTKLAIASCFIWLFWPSFLLPNSS</sequence>
<dbReference type="AlphaFoldDB" id="A0AA35V5I8"/>
<protein>
    <submittedName>
        <fullName evidence="1">Uncharacterized protein</fullName>
    </submittedName>
</protein>
<dbReference type="Proteomes" id="UP001177003">
    <property type="component" value="Chromosome 0"/>
</dbReference>
<evidence type="ECO:0000313" key="2">
    <source>
        <dbReference type="Proteomes" id="UP001177003"/>
    </source>
</evidence>